<sequence>MKYEYIANSSGGLLFEMLSEGSQLSTFPVDGVCGFLRKAGELTNSSSAAEVEAGSRGTKKPWTTIVK</sequence>
<protein>
    <submittedName>
        <fullName evidence="1">Uncharacterized protein</fullName>
    </submittedName>
</protein>
<reference evidence="2" key="1">
    <citation type="journal article" date="2015" name="BMC Genomics">
        <title>Draft genome of a commonly misdiagnosed multidrug resistant pathogen Candida auris.</title>
        <authorList>
            <person name="Chatterjee S."/>
            <person name="Alampalli S.V."/>
            <person name="Nageshan R.K."/>
            <person name="Chettiar S.T."/>
            <person name="Joshi S."/>
            <person name="Tatu U.S."/>
        </authorList>
    </citation>
    <scope>NUCLEOTIDE SEQUENCE [LARGE SCALE GENOMIC DNA]</scope>
    <source>
        <strain evidence="2">6684</strain>
    </source>
</reference>
<gene>
    <name evidence="1" type="ORF">QG37_02659</name>
</gene>
<dbReference type="Proteomes" id="UP000037122">
    <property type="component" value="Unassembled WGS sequence"/>
</dbReference>
<proteinExistence type="predicted"/>
<dbReference type="EMBL" id="LGST01000018">
    <property type="protein sequence ID" value="KNE00622.1"/>
    <property type="molecule type" value="Genomic_DNA"/>
</dbReference>
<organism evidence="1 2">
    <name type="scientific">Candidozyma auris</name>
    <name type="common">Yeast</name>
    <name type="synonym">Candida auris</name>
    <dbReference type="NCBI Taxonomy" id="498019"/>
    <lineage>
        <taxon>Eukaryota</taxon>
        <taxon>Fungi</taxon>
        <taxon>Dikarya</taxon>
        <taxon>Ascomycota</taxon>
        <taxon>Saccharomycotina</taxon>
        <taxon>Pichiomycetes</taxon>
        <taxon>Metschnikowiaceae</taxon>
        <taxon>Candidozyma</taxon>
    </lineage>
</organism>
<evidence type="ECO:0000313" key="2">
    <source>
        <dbReference type="Proteomes" id="UP000037122"/>
    </source>
</evidence>
<name>A0A0L0P2M4_CANAR</name>
<evidence type="ECO:0000313" key="1">
    <source>
        <dbReference type="EMBL" id="KNE00622.1"/>
    </source>
</evidence>
<dbReference type="VEuPathDB" id="FungiDB:QG37_02659"/>
<dbReference type="AlphaFoldDB" id="A0A0L0P2M4"/>
<comment type="caution">
    <text evidence="1">The sequence shown here is derived from an EMBL/GenBank/DDBJ whole genome shotgun (WGS) entry which is preliminary data.</text>
</comment>
<accession>A0A0L0P2M4</accession>